<accession>A0A644VU15</accession>
<dbReference type="CDD" id="cd13136">
    <property type="entry name" value="MATE_DinF_like"/>
    <property type="match status" value="1"/>
</dbReference>
<feature type="transmembrane region" description="Helical" evidence="6">
    <location>
        <begin position="12"/>
        <end position="30"/>
    </location>
</feature>
<comment type="similarity">
    <text evidence="2">Belongs to the multi antimicrobial extrusion (MATE) (TC 2.A.66.1) family.</text>
</comment>
<dbReference type="GO" id="GO:0042910">
    <property type="term" value="F:xenobiotic transmembrane transporter activity"/>
    <property type="evidence" value="ECO:0007669"/>
    <property type="project" value="InterPro"/>
</dbReference>
<dbReference type="EMBL" id="VSSQ01000447">
    <property type="protein sequence ID" value="MPL94925.1"/>
    <property type="molecule type" value="Genomic_DNA"/>
</dbReference>
<dbReference type="GO" id="GO:0015297">
    <property type="term" value="F:antiporter activity"/>
    <property type="evidence" value="ECO:0007669"/>
    <property type="project" value="InterPro"/>
</dbReference>
<protein>
    <submittedName>
        <fullName evidence="7">DNA damage-inducible protein F</fullName>
    </submittedName>
</protein>
<keyword evidence="3 6" id="KW-0812">Transmembrane</keyword>
<dbReference type="GO" id="GO:0005886">
    <property type="term" value="C:plasma membrane"/>
    <property type="evidence" value="ECO:0007669"/>
    <property type="project" value="TreeGrafter"/>
</dbReference>
<feature type="transmembrane region" description="Helical" evidence="6">
    <location>
        <begin position="228"/>
        <end position="249"/>
    </location>
</feature>
<feature type="transmembrane region" description="Helical" evidence="6">
    <location>
        <begin position="181"/>
        <end position="207"/>
    </location>
</feature>
<evidence type="ECO:0000256" key="3">
    <source>
        <dbReference type="ARBA" id="ARBA00022692"/>
    </source>
</evidence>
<feature type="transmembrane region" description="Helical" evidence="6">
    <location>
        <begin position="305"/>
        <end position="326"/>
    </location>
</feature>
<keyword evidence="4 6" id="KW-1133">Transmembrane helix</keyword>
<evidence type="ECO:0000256" key="4">
    <source>
        <dbReference type="ARBA" id="ARBA00022989"/>
    </source>
</evidence>
<evidence type="ECO:0000256" key="2">
    <source>
        <dbReference type="ARBA" id="ARBA00010199"/>
    </source>
</evidence>
<feature type="transmembrane region" description="Helical" evidence="6">
    <location>
        <begin position="346"/>
        <end position="364"/>
    </location>
</feature>
<dbReference type="PANTHER" id="PTHR42893">
    <property type="entry name" value="PROTEIN DETOXIFICATION 44, CHLOROPLASTIC-RELATED"/>
    <property type="match status" value="1"/>
</dbReference>
<gene>
    <name evidence="7" type="primary">dinF_1</name>
    <name evidence="7" type="ORF">SDC9_41086</name>
</gene>
<dbReference type="AlphaFoldDB" id="A0A644VU15"/>
<sequence length="434" mass="47437">MNNKILRLAGPSILANITVPLVGMADLAIAGRLGDAAAIGGIAIGTMLFDLLYWNLGFLRVGTGGKAAQAYGRRDFRESINVLVQSLGTALIAALFLLAIQYFYIVGAFAVLDTTPVVEQMAREYFFIRIWAAPATLTLFSFKGWFIGMQNTVSPMITDIIVNISNILLSILFAFPMKMGIAGIALGTVTAQYIGLGSAIFLMNNYYKKLFKYINIRASLKIKEMKEFFVLNGNLFLRSASLLLVYSGFTALSARYGEELLAVSTIMMKLMLLYSYLVDGFAYAGEALAGRYIGARDILSLKRAVRLLFLWTFVIAAVSTVAYMAAGETIFGLLTNNREVIEAASPFMPWLLLVPVISCVAFMWDGIYIGATASSAIRNTMIISAAAFFIVFYATERFAGIQALYLAYSAHLIIRSVMMTVMSGKEVFGKLISG</sequence>
<reference evidence="7" key="1">
    <citation type="submission" date="2019-08" db="EMBL/GenBank/DDBJ databases">
        <authorList>
            <person name="Kucharzyk K."/>
            <person name="Murdoch R.W."/>
            <person name="Higgins S."/>
            <person name="Loffler F."/>
        </authorList>
    </citation>
    <scope>NUCLEOTIDE SEQUENCE</scope>
</reference>
<keyword evidence="5 6" id="KW-0472">Membrane</keyword>
<comment type="subcellular location">
    <subcellularLocation>
        <location evidence="1">Membrane</location>
        <topology evidence="1">Multi-pass membrane protein</topology>
    </subcellularLocation>
</comment>
<dbReference type="InterPro" id="IPR002528">
    <property type="entry name" value="MATE_fam"/>
</dbReference>
<feature type="transmembrane region" description="Helical" evidence="6">
    <location>
        <begin position="125"/>
        <end position="145"/>
    </location>
</feature>
<evidence type="ECO:0000256" key="1">
    <source>
        <dbReference type="ARBA" id="ARBA00004141"/>
    </source>
</evidence>
<feature type="transmembrane region" description="Helical" evidence="6">
    <location>
        <begin position="401"/>
        <end position="421"/>
    </location>
</feature>
<organism evidence="7">
    <name type="scientific">bioreactor metagenome</name>
    <dbReference type="NCBI Taxonomy" id="1076179"/>
    <lineage>
        <taxon>unclassified sequences</taxon>
        <taxon>metagenomes</taxon>
        <taxon>ecological metagenomes</taxon>
    </lineage>
</organism>
<proteinExistence type="inferred from homology"/>
<feature type="transmembrane region" description="Helical" evidence="6">
    <location>
        <begin position="261"/>
        <end position="284"/>
    </location>
</feature>
<feature type="transmembrane region" description="Helical" evidence="6">
    <location>
        <begin position="36"/>
        <end position="59"/>
    </location>
</feature>
<dbReference type="PANTHER" id="PTHR42893:SF46">
    <property type="entry name" value="PROTEIN DETOXIFICATION 44, CHLOROPLASTIC"/>
    <property type="match status" value="1"/>
</dbReference>
<evidence type="ECO:0000256" key="5">
    <source>
        <dbReference type="ARBA" id="ARBA00023136"/>
    </source>
</evidence>
<evidence type="ECO:0000256" key="6">
    <source>
        <dbReference type="SAM" id="Phobius"/>
    </source>
</evidence>
<evidence type="ECO:0000313" key="7">
    <source>
        <dbReference type="EMBL" id="MPL94925.1"/>
    </source>
</evidence>
<feature type="transmembrane region" description="Helical" evidence="6">
    <location>
        <begin position="376"/>
        <end position="395"/>
    </location>
</feature>
<dbReference type="Pfam" id="PF01554">
    <property type="entry name" value="MatE"/>
    <property type="match status" value="2"/>
</dbReference>
<feature type="transmembrane region" description="Helical" evidence="6">
    <location>
        <begin position="157"/>
        <end position="175"/>
    </location>
</feature>
<dbReference type="NCBIfam" id="TIGR00797">
    <property type="entry name" value="matE"/>
    <property type="match status" value="1"/>
</dbReference>
<feature type="transmembrane region" description="Helical" evidence="6">
    <location>
        <begin position="80"/>
        <end position="105"/>
    </location>
</feature>
<name>A0A644VU15_9ZZZZ</name>
<comment type="caution">
    <text evidence="7">The sequence shown here is derived from an EMBL/GenBank/DDBJ whole genome shotgun (WGS) entry which is preliminary data.</text>
</comment>
<dbReference type="InterPro" id="IPR044644">
    <property type="entry name" value="DinF-like"/>
</dbReference>